<reference evidence="5 6" key="1">
    <citation type="journal article" date="2013" name="Nature">
        <title>Insights into bilaterian evolution from three spiralian genomes.</title>
        <authorList>
            <person name="Simakov O."/>
            <person name="Marletaz F."/>
            <person name="Cho S.J."/>
            <person name="Edsinger-Gonzales E."/>
            <person name="Havlak P."/>
            <person name="Hellsten U."/>
            <person name="Kuo D.H."/>
            <person name="Larsson T."/>
            <person name="Lv J."/>
            <person name="Arendt D."/>
            <person name="Savage R."/>
            <person name="Osoegawa K."/>
            <person name="de Jong P."/>
            <person name="Grimwood J."/>
            <person name="Chapman J.A."/>
            <person name="Shapiro H."/>
            <person name="Aerts A."/>
            <person name="Otillar R.P."/>
            <person name="Terry A.Y."/>
            <person name="Boore J.L."/>
            <person name="Grigoriev I.V."/>
            <person name="Lindberg D.R."/>
            <person name="Seaver E.C."/>
            <person name="Weisblat D.A."/>
            <person name="Putnam N.H."/>
            <person name="Rokhsar D.S."/>
        </authorList>
    </citation>
    <scope>NUCLEOTIDE SEQUENCE [LARGE SCALE GENOMIC DNA]</scope>
</reference>
<dbReference type="OMA" id="PEYGSCH"/>
<organism evidence="5 6">
    <name type="scientific">Lottia gigantea</name>
    <name type="common">Giant owl limpet</name>
    <dbReference type="NCBI Taxonomy" id="225164"/>
    <lineage>
        <taxon>Eukaryota</taxon>
        <taxon>Metazoa</taxon>
        <taxon>Spiralia</taxon>
        <taxon>Lophotrochozoa</taxon>
        <taxon>Mollusca</taxon>
        <taxon>Gastropoda</taxon>
        <taxon>Patellogastropoda</taxon>
        <taxon>Lottioidea</taxon>
        <taxon>Lottiidae</taxon>
        <taxon>Lottia</taxon>
    </lineage>
</organism>
<evidence type="ECO:0000256" key="1">
    <source>
        <dbReference type="ARBA" id="ARBA00022690"/>
    </source>
</evidence>
<dbReference type="PANTHER" id="PTHR10083:SF373">
    <property type="entry name" value="SERINE PEPTIDASE INHIBITOR, KUNITZ TYPE, 2"/>
    <property type="match status" value="1"/>
</dbReference>
<proteinExistence type="predicted"/>
<sequence>PALCLEDMVKGPCRARHIRWFYNVTAEMCESFFYGGCRGNENRFRTKEDCEDICMTNFIMK</sequence>
<evidence type="ECO:0000313" key="6">
    <source>
        <dbReference type="Proteomes" id="UP000030746"/>
    </source>
</evidence>
<dbReference type="SUPFAM" id="SSF57362">
    <property type="entry name" value="BPTI-like"/>
    <property type="match status" value="1"/>
</dbReference>
<dbReference type="InterPro" id="IPR002223">
    <property type="entry name" value="Kunitz_BPTI"/>
</dbReference>
<dbReference type="Proteomes" id="UP000030746">
    <property type="component" value="Unassembled WGS sequence"/>
</dbReference>
<dbReference type="CTD" id="20230644"/>
<dbReference type="CDD" id="cd00109">
    <property type="entry name" value="Kunitz-type"/>
    <property type="match status" value="1"/>
</dbReference>
<dbReference type="RefSeq" id="XP_009046513.1">
    <property type="nucleotide sequence ID" value="XM_009048265.1"/>
</dbReference>
<dbReference type="EMBL" id="KB200129">
    <property type="protein sequence ID" value="ESP03043.1"/>
    <property type="molecule type" value="Genomic_DNA"/>
</dbReference>
<protein>
    <recommendedName>
        <fullName evidence="4">BPTI/Kunitz inhibitor domain-containing protein</fullName>
    </recommendedName>
</protein>
<dbReference type="FunFam" id="4.10.410.10:FF:000002">
    <property type="entry name" value="WAP, follistatin/kazal, immunoglobulin, kunitz and netrin domain-containing 2"/>
    <property type="match status" value="1"/>
</dbReference>
<dbReference type="InterPro" id="IPR050098">
    <property type="entry name" value="TFPI/VKTCI-like"/>
</dbReference>
<dbReference type="SMART" id="SM00131">
    <property type="entry name" value="KU"/>
    <property type="match status" value="1"/>
</dbReference>
<evidence type="ECO:0000259" key="4">
    <source>
        <dbReference type="PROSITE" id="PS50279"/>
    </source>
</evidence>
<dbReference type="InterPro" id="IPR020901">
    <property type="entry name" value="Prtase_inh_Kunz-CS"/>
</dbReference>
<feature type="domain" description="BPTI/Kunitz inhibitor" evidence="4">
    <location>
        <begin position="4"/>
        <end position="54"/>
    </location>
</feature>
<dbReference type="InterPro" id="IPR036880">
    <property type="entry name" value="Kunitz_BPTI_sf"/>
</dbReference>
<dbReference type="GeneID" id="20230644"/>
<dbReference type="HOGENOM" id="CLU_164133_4_4_1"/>
<dbReference type="GO" id="GO:0004867">
    <property type="term" value="F:serine-type endopeptidase inhibitor activity"/>
    <property type="evidence" value="ECO:0007669"/>
    <property type="project" value="UniProtKB-KW"/>
</dbReference>
<dbReference type="Pfam" id="PF00014">
    <property type="entry name" value="Kunitz_BPTI"/>
    <property type="match status" value="1"/>
</dbReference>
<dbReference type="AlphaFoldDB" id="V4AZ95"/>
<dbReference type="OrthoDB" id="4473401at2759"/>
<dbReference type="Gene3D" id="4.10.410.10">
    <property type="entry name" value="Pancreatic trypsin inhibitor Kunitz domain"/>
    <property type="match status" value="1"/>
</dbReference>
<keyword evidence="6" id="KW-1185">Reference proteome</keyword>
<keyword evidence="1" id="KW-0646">Protease inhibitor</keyword>
<gene>
    <name evidence="5" type="ORF">LOTGIDRAFT_110832</name>
</gene>
<keyword evidence="2" id="KW-0722">Serine protease inhibitor</keyword>
<dbReference type="STRING" id="225164.V4AZ95"/>
<evidence type="ECO:0000256" key="2">
    <source>
        <dbReference type="ARBA" id="ARBA00022900"/>
    </source>
</evidence>
<dbReference type="PROSITE" id="PS00280">
    <property type="entry name" value="BPTI_KUNITZ_1"/>
    <property type="match status" value="1"/>
</dbReference>
<dbReference type="PANTHER" id="PTHR10083">
    <property type="entry name" value="KUNITZ-TYPE PROTEASE INHIBITOR-RELATED"/>
    <property type="match status" value="1"/>
</dbReference>
<feature type="non-terminal residue" evidence="5">
    <location>
        <position position="1"/>
    </location>
</feature>
<evidence type="ECO:0000313" key="5">
    <source>
        <dbReference type="EMBL" id="ESP03043.1"/>
    </source>
</evidence>
<dbReference type="KEGG" id="lgi:LOTGIDRAFT_110832"/>
<dbReference type="PRINTS" id="PR00759">
    <property type="entry name" value="BASICPTASE"/>
</dbReference>
<keyword evidence="3" id="KW-1015">Disulfide bond</keyword>
<accession>V4AZ95</accession>
<evidence type="ECO:0000256" key="3">
    <source>
        <dbReference type="ARBA" id="ARBA00023157"/>
    </source>
</evidence>
<name>V4AZ95_LOTGI</name>
<dbReference type="GO" id="GO:0005615">
    <property type="term" value="C:extracellular space"/>
    <property type="evidence" value="ECO:0007669"/>
    <property type="project" value="TreeGrafter"/>
</dbReference>
<dbReference type="PROSITE" id="PS50279">
    <property type="entry name" value="BPTI_KUNITZ_2"/>
    <property type="match status" value="1"/>
</dbReference>